<dbReference type="Proteomes" id="UP001219518">
    <property type="component" value="Unassembled WGS sequence"/>
</dbReference>
<comment type="caution">
    <text evidence="2">The sequence shown here is derived from an EMBL/GenBank/DDBJ whole genome shotgun (WGS) entry which is preliminary data.</text>
</comment>
<accession>A0AAE1HF19</accession>
<dbReference type="EMBL" id="JAHWGI010000990">
    <property type="protein sequence ID" value="KAK3920162.1"/>
    <property type="molecule type" value="Genomic_DNA"/>
</dbReference>
<gene>
    <name evidence="2" type="ORF">KUF71_009449</name>
</gene>
<evidence type="ECO:0000313" key="2">
    <source>
        <dbReference type="EMBL" id="KAK3920162.1"/>
    </source>
</evidence>
<proteinExistence type="predicted"/>
<feature type="compositionally biased region" description="Low complexity" evidence="1">
    <location>
        <begin position="70"/>
        <end position="131"/>
    </location>
</feature>
<protein>
    <submittedName>
        <fullName evidence="2">Palmitoyltransferase AKR1</fullName>
    </submittedName>
</protein>
<feature type="compositionally biased region" description="Basic residues" evidence="1">
    <location>
        <begin position="19"/>
        <end position="39"/>
    </location>
</feature>
<name>A0AAE1HF19_9NEOP</name>
<sequence>MSDATEAMGKPDKPPPNKPGRKKVAKKPLAHQPKSRGRYVSKQAKQLTIDVAECIFSDEEERKENVHQAVGTDSEGSVVVSSDTSEVNSTVVSSTDGHESSTVLSDSSPSTTTGSRPSSSLSRPGSSLNTSVIDSSVAESINNDSLTAPPDLDPSVDASVQQRRIKTQSLNKDVSESGRSTKTYQKAVAQQRRNQHFWRF</sequence>
<evidence type="ECO:0000313" key="3">
    <source>
        <dbReference type="Proteomes" id="UP001219518"/>
    </source>
</evidence>
<feature type="compositionally biased region" description="Polar residues" evidence="1">
    <location>
        <begin position="132"/>
        <end position="146"/>
    </location>
</feature>
<feature type="region of interest" description="Disordered" evidence="1">
    <location>
        <begin position="61"/>
        <end position="200"/>
    </location>
</feature>
<keyword evidence="3" id="KW-1185">Reference proteome</keyword>
<reference evidence="2" key="1">
    <citation type="submission" date="2021-07" db="EMBL/GenBank/DDBJ databases">
        <authorList>
            <person name="Catto M.A."/>
            <person name="Jacobson A."/>
            <person name="Kennedy G."/>
            <person name="Labadie P."/>
            <person name="Hunt B.G."/>
            <person name="Srinivasan R."/>
        </authorList>
    </citation>
    <scope>NUCLEOTIDE SEQUENCE</scope>
    <source>
        <strain evidence="2">PL_HMW_Pooled</strain>
        <tissue evidence="2">Head</tissue>
    </source>
</reference>
<organism evidence="2 3">
    <name type="scientific">Frankliniella fusca</name>
    <dbReference type="NCBI Taxonomy" id="407009"/>
    <lineage>
        <taxon>Eukaryota</taxon>
        <taxon>Metazoa</taxon>
        <taxon>Ecdysozoa</taxon>
        <taxon>Arthropoda</taxon>
        <taxon>Hexapoda</taxon>
        <taxon>Insecta</taxon>
        <taxon>Pterygota</taxon>
        <taxon>Neoptera</taxon>
        <taxon>Paraneoptera</taxon>
        <taxon>Thysanoptera</taxon>
        <taxon>Terebrantia</taxon>
        <taxon>Thripoidea</taxon>
        <taxon>Thripidae</taxon>
        <taxon>Frankliniella</taxon>
    </lineage>
</organism>
<feature type="compositionally biased region" description="Polar residues" evidence="1">
    <location>
        <begin position="158"/>
        <end position="184"/>
    </location>
</feature>
<feature type="region of interest" description="Disordered" evidence="1">
    <location>
        <begin position="1"/>
        <end position="43"/>
    </location>
</feature>
<reference evidence="2" key="2">
    <citation type="journal article" date="2023" name="BMC Genomics">
        <title>Pest status, molecular evolution, and epigenetic factors derived from the genome assembly of Frankliniella fusca, a thysanopteran phytovirus vector.</title>
        <authorList>
            <person name="Catto M.A."/>
            <person name="Labadie P.E."/>
            <person name="Jacobson A.L."/>
            <person name="Kennedy G.G."/>
            <person name="Srinivasan R."/>
            <person name="Hunt B.G."/>
        </authorList>
    </citation>
    <scope>NUCLEOTIDE SEQUENCE</scope>
    <source>
        <strain evidence="2">PL_HMW_Pooled</strain>
    </source>
</reference>
<evidence type="ECO:0000256" key="1">
    <source>
        <dbReference type="SAM" id="MobiDB-lite"/>
    </source>
</evidence>
<dbReference type="AlphaFoldDB" id="A0AAE1HF19"/>